<name>A0A7S2RNF0_9STRA</name>
<accession>A0A7S2RNF0</accession>
<sequence length="114" mass="12989">MLARMSCHARGVMPRANGCKRVLVRSRVNRIGQSMRAFSAGVQLTPRDEHEELEGSADKLAKCSLELDPNEFDLNVLERRGEFFYDIESKDDVTYCAFHTAPKVEEEHGELVYL</sequence>
<protein>
    <submittedName>
        <fullName evidence="1">Uncharacterized protein</fullName>
    </submittedName>
</protein>
<organism evidence="1">
    <name type="scientific">Mucochytrium quahogii</name>
    <dbReference type="NCBI Taxonomy" id="96639"/>
    <lineage>
        <taxon>Eukaryota</taxon>
        <taxon>Sar</taxon>
        <taxon>Stramenopiles</taxon>
        <taxon>Bigyra</taxon>
        <taxon>Labyrinthulomycetes</taxon>
        <taxon>Thraustochytrida</taxon>
        <taxon>Thraustochytriidae</taxon>
        <taxon>Mucochytrium</taxon>
    </lineage>
</organism>
<evidence type="ECO:0000313" key="1">
    <source>
        <dbReference type="EMBL" id="CAD9675959.1"/>
    </source>
</evidence>
<proteinExistence type="predicted"/>
<dbReference type="EMBL" id="HBHK01008467">
    <property type="protein sequence ID" value="CAD9675959.1"/>
    <property type="molecule type" value="Transcribed_RNA"/>
</dbReference>
<dbReference type="AlphaFoldDB" id="A0A7S2RNF0"/>
<gene>
    <name evidence="1" type="ORF">QSP1433_LOCUS5271</name>
</gene>
<reference evidence="1" key="1">
    <citation type="submission" date="2021-01" db="EMBL/GenBank/DDBJ databases">
        <authorList>
            <person name="Corre E."/>
            <person name="Pelletier E."/>
            <person name="Niang G."/>
            <person name="Scheremetjew M."/>
            <person name="Finn R."/>
            <person name="Kale V."/>
            <person name="Holt S."/>
            <person name="Cochrane G."/>
            <person name="Meng A."/>
            <person name="Brown T."/>
            <person name="Cohen L."/>
        </authorList>
    </citation>
    <scope>NUCLEOTIDE SEQUENCE</scope>
    <source>
        <strain evidence="1">NY070348D</strain>
    </source>
</reference>